<keyword evidence="1" id="KW-1133">Transmembrane helix</keyword>
<dbReference type="EMBL" id="QROI01000039">
    <property type="protein sequence ID" value="RHL10036.1"/>
    <property type="molecule type" value="Genomic_DNA"/>
</dbReference>
<dbReference type="Proteomes" id="UP000284916">
    <property type="component" value="Unassembled WGS sequence"/>
</dbReference>
<evidence type="ECO:0000313" key="5">
    <source>
        <dbReference type="Proteomes" id="UP000260814"/>
    </source>
</evidence>
<reference evidence="5 6" key="1">
    <citation type="submission" date="2018-08" db="EMBL/GenBank/DDBJ databases">
        <title>A genome reference for cultivated species of the human gut microbiota.</title>
        <authorList>
            <person name="Zou Y."/>
            <person name="Xue W."/>
            <person name="Luo G."/>
        </authorList>
    </citation>
    <scope>NUCLEOTIDE SEQUENCE [LARGE SCALE GENOMIC DNA]</scope>
    <source>
        <strain evidence="4 7">AF39-11</strain>
        <strain evidence="3 6">AM23-23</strain>
        <strain evidence="2 5">OM06-2</strain>
    </source>
</reference>
<dbReference type="AlphaFoldDB" id="A0A3E4Z6A2"/>
<evidence type="ECO:0000313" key="3">
    <source>
        <dbReference type="EMBL" id="RHF86935.1"/>
    </source>
</evidence>
<organism evidence="2 5">
    <name type="scientific">Phocaeicola plebeius</name>
    <dbReference type="NCBI Taxonomy" id="310297"/>
    <lineage>
        <taxon>Bacteria</taxon>
        <taxon>Pseudomonadati</taxon>
        <taxon>Bacteroidota</taxon>
        <taxon>Bacteroidia</taxon>
        <taxon>Bacteroidales</taxon>
        <taxon>Bacteroidaceae</taxon>
        <taxon>Phocaeicola</taxon>
    </lineage>
</organism>
<feature type="transmembrane region" description="Helical" evidence="1">
    <location>
        <begin position="74"/>
        <end position="96"/>
    </location>
</feature>
<name>A0A3E4Z6A2_9BACT</name>
<comment type="caution">
    <text evidence="2">The sequence shown here is derived from an EMBL/GenBank/DDBJ whole genome shotgun (WGS) entry which is preliminary data.</text>
</comment>
<keyword evidence="1" id="KW-0472">Membrane</keyword>
<gene>
    <name evidence="4" type="ORF">DW035_15475</name>
    <name evidence="3" type="ORF">DW653_14585</name>
    <name evidence="2" type="ORF">DXB87_11775</name>
</gene>
<dbReference type="EMBL" id="QRHQ01000039">
    <property type="protein sequence ID" value="RHF86935.1"/>
    <property type="molecule type" value="Genomic_DNA"/>
</dbReference>
<feature type="transmembrane region" description="Helical" evidence="1">
    <location>
        <begin position="116"/>
        <end position="137"/>
    </location>
</feature>
<dbReference type="EMBL" id="QSTW01000016">
    <property type="protein sequence ID" value="RGM88905.1"/>
    <property type="molecule type" value="Genomic_DNA"/>
</dbReference>
<evidence type="ECO:0000313" key="2">
    <source>
        <dbReference type="EMBL" id="RGM88905.1"/>
    </source>
</evidence>
<keyword evidence="1" id="KW-0812">Transmembrane</keyword>
<protein>
    <submittedName>
        <fullName evidence="2">Uncharacterized protein</fullName>
    </submittedName>
</protein>
<sequence length="147" mass="17962">MSKRIKKTDNYFERVKQRANRTNYRYYFFDYLYFKGEQGHKMRSRCSGVLMLSLYWWFIIEIPCIPLFDRNLPHTWYLLCCMGMFLFPVLFCLVRYRKDRTSALVNHYRHSSKNKITITLLLLLPMVLCGFELWLLAKLGWIICKWC</sequence>
<proteinExistence type="predicted"/>
<evidence type="ECO:0000313" key="7">
    <source>
        <dbReference type="Proteomes" id="UP000284916"/>
    </source>
</evidence>
<accession>A0A3E4Z6A2</accession>
<dbReference type="Proteomes" id="UP000283485">
    <property type="component" value="Unassembled WGS sequence"/>
</dbReference>
<feature type="transmembrane region" description="Helical" evidence="1">
    <location>
        <begin position="49"/>
        <end position="68"/>
    </location>
</feature>
<dbReference type="Proteomes" id="UP000260814">
    <property type="component" value="Unassembled WGS sequence"/>
</dbReference>
<evidence type="ECO:0000313" key="6">
    <source>
        <dbReference type="Proteomes" id="UP000283485"/>
    </source>
</evidence>
<evidence type="ECO:0000313" key="4">
    <source>
        <dbReference type="EMBL" id="RHL10036.1"/>
    </source>
</evidence>
<evidence type="ECO:0000256" key="1">
    <source>
        <dbReference type="SAM" id="Phobius"/>
    </source>
</evidence>